<keyword evidence="5" id="KW-1185">Reference proteome</keyword>
<dbReference type="InterPro" id="IPR007410">
    <property type="entry name" value="LpqE-like"/>
</dbReference>
<name>A0A6L7G7D0_9RHOB</name>
<evidence type="ECO:0000256" key="2">
    <source>
        <dbReference type="SAM" id="SignalP"/>
    </source>
</evidence>
<evidence type="ECO:0000256" key="1">
    <source>
        <dbReference type="SAM" id="MobiDB-lite"/>
    </source>
</evidence>
<feature type="signal peptide" evidence="2">
    <location>
        <begin position="1"/>
        <end position="20"/>
    </location>
</feature>
<dbReference type="PANTHER" id="PTHR36302:SF1">
    <property type="entry name" value="COPPER CHAPERONE PCU(A)C"/>
    <property type="match status" value="1"/>
</dbReference>
<evidence type="ECO:0000259" key="3">
    <source>
        <dbReference type="Pfam" id="PF07987"/>
    </source>
</evidence>
<accession>A0A6L7G7D0</accession>
<feature type="chain" id="PRO_5026762308" evidence="2">
    <location>
        <begin position="21"/>
        <end position="330"/>
    </location>
</feature>
<dbReference type="SUPFAM" id="SSF110087">
    <property type="entry name" value="DR1885-like metal-binding protein"/>
    <property type="match status" value="1"/>
</dbReference>
<reference evidence="4 5" key="1">
    <citation type="submission" date="2019-12" db="EMBL/GenBank/DDBJ databases">
        <authorList>
            <person name="Li M."/>
        </authorList>
    </citation>
    <scope>NUCLEOTIDE SEQUENCE [LARGE SCALE GENOMIC DNA]</scope>
    <source>
        <strain evidence="4 5">GBMRC 2024</strain>
    </source>
</reference>
<dbReference type="Gene3D" id="2.60.40.2230">
    <property type="entry name" value="Uncharacterised protein YcnI-like PF07987, DUF1775"/>
    <property type="match status" value="1"/>
</dbReference>
<comment type="caution">
    <text evidence="4">The sequence shown here is derived from an EMBL/GenBank/DDBJ whole genome shotgun (WGS) entry which is preliminary data.</text>
</comment>
<gene>
    <name evidence="4" type="ORF">GR170_17200</name>
</gene>
<sequence>MIRTLFCTLTLAALAGPALAHVTLEQTSAAPGETTKITLRVPHGCDGEATRAVHLSLPEGVYAAKPMPKAGWTLETETGAYARPYMNHGQQMSEGLRQISWTGGDLPDAWYDEFTIRATIGPDVAPGTVLYFPTVQQCDNGQAAWTDTSGAKGAEGPAPKLLVVAGEAAPMGHDHAAAPAAVTLGALQLSGGFSRATLPNAPVGGGFLTITNTGTASDRLVSAETPVAARTEIHSMEMKEGVMVMRPLENGLEIPAGATVTLQPGGYHLMFMQLKQPLRQGGTVDVTLTFETAGTVTLPLAIGAPNARAGGQDHGAMAMPGHDHDHAEHN</sequence>
<evidence type="ECO:0000313" key="4">
    <source>
        <dbReference type="EMBL" id="MXN19572.1"/>
    </source>
</evidence>
<dbReference type="CDD" id="cd08545">
    <property type="entry name" value="YcnI_like"/>
    <property type="match status" value="1"/>
</dbReference>
<dbReference type="Pfam" id="PF04314">
    <property type="entry name" value="PCuAC"/>
    <property type="match status" value="1"/>
</dbReference>
<dbReference type="RefSeq" id="WP_160895695.1">
    <property type="nucleotide sequence ID" value="NZ_WUMU01000019.1"/>
</dbReference>
<dbReference type="Pfam" id="PF07987">
    <property type="entry name" value="DUF1775"/>
    <property type="match status" value="1"/>
</dbReference>
<feature type="region of interest" description="Disordered" evidence="1">
    <location>
        <begin position="311"/>
        <end position="330"/>
    </location>
</feature>
<dbReference type="InterPro" id="IPR058248">
    <property type="entry name" value="Lxx211020-like"/>
</dbReference>
<feature type="compositionally biased region" description="Basic and acidic residues" evidence="1">
    <location>
        <begin position="321"/>
        <end position="330"/>
    </location>
</feature>
<proteinExistence type="predicted"/>
<dbReference type="AlphaFoldDB" id="A0A6L7G7D0"/>
<evidence type="ECO:0000313" key="5">
    <source>
        <dbReference type="Proteomes" id="UP000477911"/>
    </source>
</evidence>
<dbReference type="PIRSF" id="PIRSF037139">
    <property type="entry name" value="UCP037139"/>
    <property type="match status" value="1"/>
</dbReference>
<protein>
    <submittedName>
        <fullName evidence="4">DUF1775 domain-containing protein</fullName>
    </submittedName>
</protein>
<dbReference type="InterPro" id="IPR021174">
    <property type="entry name" value="UCP037139"/>
</dbReference>
<dbReference type="Proteomes" id="UP000477911">
    <property type="component" value="Unassembled WGS sequence"/>
</dbReference>
<feature type="domain" description="YncI copper-binding" evidence="3">
    <location>
        <begin position="21"/>
        <end position="161"/>
    </location>
</feature>
<dbReference type="InterPro" id="IPR012533">
    <property type="entry name" value="YcnI-copper_dom"/>
</dbReference>
<dbReference type="PANTHER" id="PTHR36302">
    <property type="entry name" value="BLR7088 PROTEIN"/>
    <property type="match status" value="1"/>
</dbReference>
<dbReference type="InterPro" id="IPR036182">
    <property type="entry name" value="PCuAC_sf"/>
</dbReference>
<organism evidence="4 5">
    <name type="scientific">Pseudooceanicola albus</name>
    <dbReference type="NCBI Taxonomy" id="2692189"/>
    <lineage>
        <taxon>Bacteria</taxon>
        <taxon>Pseudomonadati</taxon>
        <taxon>Pseudomonadota</taxon>
        <taxon>Alphaproteobacteria</taxon>
        <taxon>Rhodobacterales</taxon>
        <taxon>Paracoccaceae</taxon>
        <taxon>Pseudooceanicola</taxon>
    </lineage>
</organism>
<dbReference type="EMBL" id="WUMU01000019">
    <property type="protein sequence ID" value="MXN19572.1"/>
    <property type="molecule type" value="Genomic_DNA"/>
</dbReference>
<keyword evidence="2" id="KW-0732">Signal</keyword>
<dbReference type="Gene3D" id="2.60.40.1890">
    <property type="entry name" value="PCu(A)C copper chaperone"/>
    <property type="match status" value="1"/>
</dbReference>
<dbReference type="InterPro" id="IPR038507">
    <property type="entry name" value="YcnI-like_sf"/>
</dbReference>